<dbReference type="PANTHER" id="PTHR46401">
    <property type="entry name" value="GLYCOSYLTRANSFERASE WBBK-RELATED"/>
    <property type="match status" value="1"/>
</dbReference>
<gene>
    <name evidence="3" type="ORF">LMG28138_05450</name>
</gene>
<evidence type="ECO:0000259" key="1">
    <source>
        <dbReference type="Pfam" id="PF00534"/>
    </source>
</evidence>
<protein>
    <recommendedName>
        <fullName evidence="5">Glycosyltransferase</fullName>
    </recommendedName>
</protein>
<dbReference type="Pfam" id="PF00535">
    <property type="entry name" value="Glycos_transf_2"/>
    <property type="match status" value="1"/>
</dbReference>
<feature type="domain" description="Glycosyl transferase family 1" evidence="1">
    <location>
        <begin position="185"/>
        <end position="339"/>
    </location>
</feature>
<dbReference type="InterPro" id="IPR001173">
    <property type="entry name" value="Glyco_trans_2-like"/>
</dbReference>
<dbReference type="EMBL" id="CADIKM010000060">
    <property type="protein sequence ID" value="CAB3804042.1"/>
    <property type="molecule type" value="Genomic_DNA"/>
</dbReference>
<dbReference type="CDD" id="cd06433">
    <property type="entry name" value="GT_2_WfgS_like"/>
    <property type="match status" value="1"/>
</dbReference>
<name>A0A6S7BVA8_9BURK</name>
<dbReference type="Gene3D" id="3.40.50.2000">
    <property type="entry name" value="Glycogen Phosphorylase B"/>
    <property type="match status" value="1"/>
</dbReference>
<evidence type="ECO:0000313" key="4">
    <source>
        <dbReference type="Proteomes" id="UP000494115"/>
    </source>
</evidence>
<organism evidence="3 4">
    <name type="scientific">Pararobbsia alpina</name>
    <dbReference type="NCBI Taxonomy" id="621374"/>
    <lineage>
        <taxon>Bacteria</taxon>
        <taxon>Pseudomonadati</taxon>
        <taxon>Pseudomonadota</taxon>
        <taxon>Betaproteobacteria</taxon>
        <taxon>Burkholderiales</taxon>
        <taxon>Burkholderiaceae</taxon>
        <taxon>Pararobbsia</taxon>
    </lineage>
</organism>
<dbReference type="Gene3D" id="3.90.550.10">
    <property type="entry name" value="Spore Coat Polysaccharide Biosynthesis Protein SpsA, Chain A"/>
    <property type="match status" value="1"/>
</dbReference>
<sequence>MNIGVELRQIVLGQTGGLTQLLKGVLDRATALAPEHTFHVFCTAFNRLLLDADRPNVRFHTLPLTSFYADVDALCSKHGVDVLFRGFPAESNLAFPLKRTVFQIPDIQHEIFPEFFEEEVLRSRRAAFDLALSEAGAIGTISEYARGTLRAHPKTEVKDIFLMPPALQDAHLGDAAGSCSKEELESIPQAPFFLFPANLWPHKNHERLLAAFDQFRKDLGTPFELVLTGHPAGWDALKSKFPDTPVHHLGFVRPELLRVLLERCAAMTFFSLHEGFGMPLLEAFDARTAVLCSNTTSLPEVGGDAVLACDPLDVSAIANTMLRFVRNPELRRDLIERGPARIKAYSWDASARSLIDALERVATRAANSHDSFLRPAVAGPLVTIITPSYNQGRFLRRTIESVLTQSYPNIELIVMDGGSTDESVEILKSYGDRINWVSEKDRGQTHAINKGLGEARGSILAYLNSDDVLLPGAVAMVVSYFEAHKRVSLIYGKAHYIDENDKITGDYRTAFYSKDALAEECIICQPATFWRRTLQDKIGVFDERLHYVMDYDYWLRAAVSGEGIVHVDHYLASSRLYADTKTLSARGKIYRELFDVCWKHNKYIGRDYFIGYWHHKIHEHHGILNRILGGKPFVHVVLGRMHYVYTSRCKRSPTAFGRVVLHKLRARRKRRASSDASGHLGSGQGARIRGFYPDNWVMPELYVKNPRQTLGWIGFLLGMSPTKQTVEIFVNGEKRLTQDLSANVQSRIVIPAVDQPVTELNFRFSKSHTDSAQRTVSFLLEATNVFNEQDISF</sequence>
<dbReference type="Proteomes" id="UP000494115">
    <property type="component" value="Unassembled WGS sequence"/>
</dbReference>
<dbReference type="GO" id="GO:0016757">
    <property type="term" value="F:glycosyltransferase activity"/>
    <property type="evidence" value="ECO:0007669"/>
    <property type="project" value="InterPro"/>
</dbReference>
<keyword evidence="4" id="KW-1185">Reference proteome</keyword>
<feature type="domain" description="Glycosyltransferase 2-like" evidence="2">
    <location>
        <begin position="383"/>
        <end position="508"/>
    </location>
</feature>
<proteinExistence type="predicted"/>
<evidence type="ECO:0008006" key="5">
    <source>
        <dbReference type="Google" id="ProtNLM"/>
    </source>
</evidence>
<dbReference type="InterPro" id="IPR001296">
    <property type="entry name" value="Glyco_trans_1"/>
</dbReference>
<dbReference type="AlphaFoldDB" id="A0A6S7BVA8"/>
<accession>A0A6S7BVA8</accession>
<evidence type="ECO:0000259" key="2">
    <source>
        <dbReference type="Pfam" id="PF00535"/>
    </source>
</evidence>
<evidence type="ECO:0000313" key="3">
    <source>
        <dbReference type="EMBL" id="CAB3804042.1"/>
    </source>
</evidence>
<dbReference type="CDD" id="cd03809">
    <property type="entry name" value="GT4_MtfB-like"/>
    <property type="match status" value="1"/>
</dbReference>
<reference evidence="3 4" key="1">
    <citation type="submission" date="2020-04" db="EMBL/GenBank/DDBJ databases">
        <authorList>
            <person name="De Canck E."/>
        </authorList>
    </citation>
    <scope>NUCLEOTIDE SEQUENCE [LARGE SCALE GENOMIC DNA]</scope>
    <source>
        <strain evidence="3 4">LMG 28138</strain>
    </source>
</reference>
<dbReference type="Pfam" id="PF00534">
    <property type="entry name" value="Glycos_transf_1"/>
    <property type="match status" value="1"/>
</dbReference>
<dbReference type="SUPFAM" id="SSF53448">
    <property type="entry name" value="Nucleotide-diphospho-sugar transferases"/>
    <property type="match status" value="1"/>
</dbReference>
<dbReference type="PANTHER" id="PTHR46401:SF8">
    <property type="entry name" value="BLL6006 PROTEIN"/>
    <property type="match status" value="1"/>
</dbReference>
<dbReference type="InterPro" id="IPR029044">
    <property type="entry name" value="Nucleotide-diphossugar_trans"/>
</dbReference>
<dbReference type="RefSeq" id="WP_175108015.1">
    <property type="nucleotide sequence ID" value="NZ_CADIKM010000060.1"/>
</dbReference>
<dbReference type="SUPFAM" id="SSF53756">
    <property type="entry name" value="UDP-Glycosyltransferase/glycogen phosphorylase"/>
    <property type="match status" value="1"/>
</dbReference>